<evidence type="ECO:0000256" key="5">
    <source>
        <dbReference type="ARBA" id="ARBA00034769"/>
    </source>
</evidence>
<keyword evidence="4 6" id="KW-0472">Membrane</keyword>
<comment type="subcellular location">
    <subcellularLocation>
        <location evidence="6">Cell membrane</location>
        <topology evidence="6">Multi-pass membrane protein</topology>
    </subcellularLocation>
    <subcellularLocation>
        <location evidence="1">Membrane</location>
    </subcellularLocation>
</comment>
<comment type="function">
    <text evidence="6">Forms chloride channels.</text>
</comment>
<keyword evidence="6" id="KW-0868">Chloride</keyword>
<dbReference type="InterPro" id="IPR000615">
    <property type="entry name" value="Bestrophin"/>
</dbReference>
<reference evidence="8" key="1">
    <citation type="submission" date="2022-11" db="UniProtKB">
        <authorList>
            <consortium name="WormBaseParasite"/>
        </authorList>
    </citation>
    <scope>IDENTIFICATION</scope>
</reference>
<keyword evidence="6" id="KW-0407">Ion channel</keyword>
<organism evidence="7 8">
    <name type="scientific">Parascaris univalens</name>
    <name type="common">Nematode worm</name>
    <dbReference type="NCBI Taxonomy" id="6257"/>
    <lineage>
        <taxon>Eukaryota</taxon>
        <taxon>Metazoa</taxon>
        <taxon>Ecdysozoa</taxon>
        <taxon>Nematoda</taxon>
        <taxon>Chromadorea</taxon>
        <taxon>Rhabditida</taxon>
        <taxon>Spirurina</taxon>
        <taxon>Ascaridomorpha</taxon>
        <taxon>Ascaridoidea</taxon>
        <taxon>Ascarididae</taxon>
        <taxon>Parascaris</taxon>
    </lineage>
</organism>
<feature type="transmembrane region" description="Helical" evidence="6">
    <location>
        <begin position="60"/>
        <end position="78"/>
    </location>
</feature>
<evidence type="ECO:0000256" key="3">
    <source>
        <dbReference type="ARBA" id="ARBA00022989"/>
    </source>
</evidence>
<evidence type="ECO:0000313" key="8">
    <source>
        <dbReference type="WBParaSite" id="PgR138_g013_t01"/>
    </source>
</evidence>
<dbReference type="Proteomes" id="UP000887569">
    <property type="component" value="Unplaced"/>
</dbReference>
<name>A0A915CET2_PARUN</name>
<dbReference type="PANTHER" id="PTHR10736:SF20">
    <property type="entry name" value="BESTROPHIN HOMOLOG 22"/>
    <property type="match status" value="1"/>
</dbReference>
<dbReference type="GO" id="GO:0005886">
    <property type="term" value="C:plasma membrane"/>
    <property type="evidence" value="ECO:0007669"/>
    <property type="project" value="UniProtKB-SubCell"/>
</dbReference>
<evidence type="ECO:0000256" key="2">
    <source>
        <dbReference type="ARBA" id="ARBA00022692"/>
    </source>
</evidence>
<dbReference type="GO" id="GO:0005254">
    <property type="term" value="F:chloride channel activity"/>
    <property type="evidence" value="ECO:0007669"/>
    <property type="project" value="UniProtKB-KW"/>
</dbReference>
<keyword evidence="2 6" id="KW-0812">Transmembrane</keyword>
<dbReference type="Pfam" id="PF01062">
    <property type="entry name" value="Bestrophin"/>
    <property type="match status" value="1"/>
</dbReference>
<dbReference type="GO" id="GO:0034707">
    <property type="term" value="C:chloride channel complex"/>
    <property type="evidence" value="ECO:0007669"/>
    <property type="project" value="UniProtKB-KW"/>
</dbReference>
<keyword evidence="6" id="KW-0406">Ion transport</keyword>
<evidence type="ECO:0000256" key="4">
    <source>
        <dbReference type="ARBA" id="ARBA00023136"/>
    </source>
</evidence>
<keyword evidence="6" id="KW-1003">Cell membrane</keyword>
<keyword evidence="6" id="KW-0869">Chloride channel</keyword>
<evidence type="ECO:0000256" key="6">
    <source>
        <dbReference type="RuleBase" id="RU363126"/>
    </source>
</evidence>
<dbReference type="PANTHER" id="PTHR10736">
    <property type="entry name" value="BESTROPHIN"/>
    <property type="match status" value="1"/>
</dbReference>
<dbReference type="AlphaFoldDB" id="A0A915CET2"/>
<dbReference type="InterPro" id="IPR021134">
    <property type="entry name" value="Bestrophin-like"/>
</dbReference>
<dbReference type="WBParaSite" id="PgR138_g013_t01">
    <property type="protein sequence ID" value="PgR138_g013_t01"/>
    <property type="gene ID" value="PgR138_g013"/>
</dbReference>
<keyword evidence="3 6" id="KW-1133">Transmembrane helix</keyword>
<keyword evidence="6" id="KW-0813">Transport</keyword>
<protein>
    <recommendedName>
        <fullName evidence="6">Bestrophin homolog</fullName>
    </recommendedName>
</protein>
<evidence type="ECO:0000313" key="7">
    <source>
        <dbReference type="Proteomes" id="UP000887569"/>
    </source>
</evidence>
<comment type="similarity">
    <text evidence="5 6">Belongs to the anion channel-forming bestrophin (TC 1.A.46) family. Calcium-sensitive chloride channel subfamily.</text>
</comment>
<evidence type="ECO:0000256" key="1">
    <source>
        <dbReference type="ARBA" id="ARBA00004370"/>
    </source>
</evidence>
<accession>A0A915CET2</accession>
<comment type="caution">
    <text evidence="6">Lacks conserved residue(s) required for the propagation of feature annotation.</text>
</comment>
<proteinExistence type="inferred from homology"/>
<keyword evidence="7" id="KW-1185">Reference proteome</keyword>
<sequence>MNPSARGTCEDYDKQCCRQTIDSSMTISYTLDMTQTGMKSFIKLMVRWRGSVWKSVLGELIIWTVLYFTVSLIYRFLLGDIQKRYRAILSNRNISATDASC</sequence>